<sequence>MSNSENPQNSRRSMLQKTILTSTAITLGLLGFSNESKATRKTSSINKKGTNVITDPDPTKWETV</sequence>
<dbReference type="InterPro" id="IPR006311">
    <property type="entry name" value="TAT_signal"/>
</dbReference>
<name>A0A1H1ZT16_MUCMA</name>
<accession>A0A1H1ZT16</accession>
<dbReference type="Proteomes" id="UP000199679">
    <property type="component" value="Chromosome I"/>
</dbReference>
<keyword evidence="3" id="KW-1185">Reference proteome</keyword>
<proteinExistence type="predicted"/>
<gene>
    <name evidence="2" type="ORF">SAMN05216490_3235</name>
</gene>
<reference evidence="2 3" key="1">
    <citation type="submission" date="2016-10" db="EMBL/GenBank/DDBJ databases">
        <authorList>
            <person name="de Groot N.N."/>
        </authorList>
    </citation>
    <scope>NUCLEOTIDE SEQUENCE [LARGE SCALE GENOMIC DNA]</scope>
    <source>
        <strain evidence="2 3">MP1X4</strain>
    </source>
</reference>
<dbReference type="AlphaFoldDB" id="A0A1H1ZT16"/>
<evidence type="ECO:0000313" key="3">
    <source>
        <dbReference type="Proteomes" id="UP000199679"/>
    </source>
</evidence>
<evidence type="ECO:0000256" key="1">
    <source>
        <dbReference type="SAM" id="MobiDB-lite"/>
    </source>
</evidence>
<dbReference type="PROSITE" id="PS51318">
    <property type="entry name" value="TAT"/>
    <property type="match status" value="1"/>
</dbReference>
<protein>
    <submittedName>
        <fullName evidence="2">Uncharacterized protein</fullName>
    </submittedName>
</protein>
<dbReference type="EMBL" id="LT629740">
    <property type="protein sequence ID" value="SDT36749.1"/>
    <property type="molecule type" value="Genomic_DNA"/>
</dbReference>
<evidence type="ECO:0000313" key="2">
    <source>
        <dbReference type="EMBL" id="SDT36749.1"/>
    </source>
</evidence>
<feature type="region of interest" description="Disordered" evidence="1">
    <location>
        <begin position="36"/>
        <end position="64"/>
    </location>
</feature>
<organism evidence="2 3">
    <name type="scientific">Mucilaginibacter mallensis</name>
    <dbReference type="NCBI Taxonomy" id="652787"/>
    <lineage>
        <taxon>Bacteria</taxon>
        <taxon>Pseudomonadati</taxon>
        <taxon>Bacteroidota</taxon>
        <taxon>Sphingobacteriia</taxon>
        <taxon>Sphingobacteriales</taxon>
        <taxon>Sphingobacteriaceae</taxon>
        <taxon>Mucilaginibacter</taxon>
    </lineage>
</organism>
<feature type="compositionally biased region" description="Polar residues" evidence="1">
    <location>
        <begin position="36"/>
        <end position="53"/>
    </location>
</feature>